<dbReference type="Proteomes" id="UP000468901">
    <property type="component" value="Unassembled WGS sequence"/>
</dbReference>
<organism evidence="5 6">
    <name type="scientific">Parvibaculum sedimenti</name>
    <dbReference type="NCBI Taxonomy" id="2608632"/>
    <lineage>
        <taxon>Bacteria</taxon>
        <taxon>Pseudomonadati</taxon>
        <taxon>Pseudomonadota</taxon>
        <taxon>Alphaproteobacteria</taxon>
        <taxon>Hyphomicrobiales</taxon>
        <taxon>Parvibaculaceae</taxon>
        <taxon>Parvibaculum</taxon>
    </lineage>
</organism>
<feature type="repeat" description="TPR" evidence="3">
    <location>
        <begin position="24"/>
        <end position="57"/>
    </location>
</feature>
<sequence>MDRTAGAASMSKSSRQGAAKHIDLDRTIERAQTYHRKGQFADAERHYRMALAQDPANAGILRLMGVLAHEARRNDRAIEMLQRALDVDPDYSTAHRNLAHVFALEGKNLDALHHYCEAARLDPTDINALIEAARLQSDGLGNYEAALATYDQGLISAPNDARLHRGRGKMLAEMDRPDEAIAAMAEAGRLAPDDGVVAYHQGTILARFGHAQEAAEAFERAAKLNPDDTETWIAYGNALAAIKEKQKAVDALSRAIELTPDAAIAYTNIGNILADEAMLEEAIGAHLRAIDLAPALYQSYVNLGSALQTACRPQEALPAYQKAAELNPGHDGILWNLALCLLSVGRLEGWDIYGFGFSSGQRKPMRPFPGLLWEGQDLKGKTIMIWREQGVGDDLRFSTVIPDMIAEAGHVIVETEPRLVDLYQRSWPEATVRAEQGRATGLGNYPEEEIDFDYTAPAGIAASLRRRTLDTFPKRSRPLVACPEKRADARAWLDSLGQGPKVGLTWRSGMRNPVRNIFATDLQDWIRLQEIEGLKLISLQFGNPQDEIREAAEKHGLTIHEMPGVDTHNDLDGTAALTAELDFATGLWNAAAEMTGALGMPGLFYMPAHHPMQIGTGTLPWHPTLQIYPVMPGFNRSELLGRILSDARILLAARRV</sequence>
<dbReference type="SMART" id="SM00028">
    <property type="entry name" value="TPR"/>
    <property type="match status" value="9"/>
</dbReference>
<reference evidence="5 6" key="1">
    <citation type="submission" date="2019-09" db="EMBL/GenBank/DDBJ databases">
        <title>Parvibaculum sedimenti sp. nov., isolated from sediment.</title>
        <authorList>
            <person name="Wang Y."/>
        </authorList>
    </citation>
    <scope>NUCLEOTIDE SEQUENCE [LARGE SCALE GENOMIC DNA]</scope>
    <source>
        <strain evidence="5 6">HXT-9</strain>
    </source>
</reference>
<dbReference type="Gene3D" id="1.25.40.10">
    <property type="entry name" value="Tetratricopeptide repeat domain"/>
    <property type="match status" value="3"/>
</dbReference>
<feature type="repeat" description="TPR" evidence="3">
    <location>
        <begin position="58"/>
        <end position="91"/>
    </location>
</feature>
<evidence type="ECO:0000256" key="2">
    <source>
        <dbReference type="ARBA" id="ARBA00022803"/>
    </source>
</evidence>
<dbReference type="PANTHER" id="PTHR44858">
    <property type="entry name" value="TETRATRICOPEPTIDE REPEAT PROTEIN 6"/>
    <property type="match status" value="1"/>
</dbReference>
<dbReference type="AlphaFoldDB" id="A0A6N6VJK5"/>
<evidence type="ECO:0000256" key="3">
    <source>
        <dbReference type="PROSITE-ProRule" id="PRU00339"/>
    </source>
</evidence>
<evidence type="ECO:0000256" key="4">
    <source>
        <dbReference type="SAM" id="MobiDB-lite"/>
    </source>
</evidence>
<name>A0A6N6VJK5_9HYPH</name>
<evidence type="ECO:0000256" key="1">
    <source>
        <dbReference type="ARBA" id="ARBA00022737"/>
    </source>
</evidence>
<dbReference type="SUPFAM" id="SSF53756">
    <property type="entry name" value="UDP-Glycosyltransferase/glycogen phosphorylase"/>
    <property type="match status" value="1"/>
</dbReference>
<feature type="region of interest" description="Disordered" evidence="4">
    <location>
        <begin position="1"/>
        <end position="20"/>
    </location>
</feature>
<feature type="repeat" description="TPR" evidence="3">
    <location>
        <begin position="263"/>
        <end position="296"/>
    </location>
</feature>
<dbReference type="PROSITE" id="PS50005">
    <property type="entry name" value="TPR"/>
    <property type="match status" value="7"/>
</dbReference>
<feature type="repeat" description="TPR" evidence="3">
    <location>
        <begin position="92"/>
        <end position="125"/>
    </location>
</feature>
<dbReference type="InterPro" id="IPR019734">
    <property type="entry name" value="TPR_rpt"/>
</dbReference>
<feature type="repeat" description="TPR" evidence="3">
    <location>
        <begin position="297"/>
        <end position="330"/>
    </location>
</feature>
<evidence type="ECO:0000313" key="6">
    <source>
        <dbReference type="Proteomes" id="UP000468901"/>
    </source>
</evidence>
<dbReference type="SUPFAM" id="SSF48452">
    <property type="entry name" value="TPR-like"/>
    <property type="match status" value="1"/>
</dbReference>
<keyword evidence="6" id="KW-1185">Reference proteome</keyword>
<keyword evidence="2 3" id="KW-0802">TPR repeat</keyword>
<accession>A0A6N6VJK5</accession>
<feature type="repeat" description="TPR" evidence="3">
    <location>
        <begin position="195"/>
        <end position="228"/>
    </location>
</feature>
<feature type="repeat" description="TPR" evidence="3">
    <location>
        <begin position="229"/>
        <end position="262"/>
    </location>
</feature>
<dbReference type="Pfam" id="PF14559">
    <property type="entry name" value="TPR_19"/>
    <property type="match status" value="1"/>
</dbReference>
<dbReference type="PANTHER" id="PTHR44858:SF1">
    <property type="entry name" value="UDP-N-ACETYLGLUCOSAMINE--PEPTIDE N-ACETYLGLUCOSAMINYLTRANSFERASE SPINDLY-RELATED"/>
    <property type="match status" value="1"/>
</dbReference>
<evidence type="ECO:0000313" key="5">
    <source>
        <dbReference type="EMBL" id="KAB7739106.1"/>
    </source>
</evidence>
<protein>
    <submittedName>
        <fullName evidence="5">Tetratricopeptide repeat protein</fullName>
    </submittedName>
</protein>
<keyword evidence="1" id="KW-0677">Repeat</keyword>
<gene>
    <name evidence="5" type="ORF">F2P47_13945</name>
</gene>
<dbReference type="Pfam" id="PF13432">
    <property type="entry name" value="TPR_16"/>
    <property type="match status" value="3"/>
</dbReference>
<dbReference type="EMBL" id="WESC01000013">
    <property type="protein sequence ID" value="KAB7739106.1"/>
    <property type="molecule type" value="Genomic_DNA"/>
</dbReference>
<dbReference type="InterPro" id="IPR011990">
    <property type="entry name" value="TPR-like_helical_dom_sf"/>
</dbReference>
<comment type="caution">
    <text evidence="5">The sequence shown here is derived from an EMBL/GenBank/DDBJ whole genome shotgun (WGS) entry which is preliminary data.</text>
</comment>
<proteinExistence type="predicted"/>
<dbReference type="InterPro" id="IPR050498">
    <property type="entry name" value="Ycf3"/>
</dbReference>